<dbReference type="PROSITE" id="PS50082">
    <property type="entry name" value="WD_REPEATS_2"/>
    <property type="match status" value="2"/>
</dbReference>
<dbReference type="EMBL" id="KN847479">
    <property type="protein sequence ID" value="KIX03184.1"/>
    <property type="molecule type" value="Genomic_DNA"/>
</dbReference>
<dbReference type="GO" id="GO:0003723">
    <property type="term" value="F:RNA binding"/>
    <property type="evidence" value="ECO:0007669"/>
    <property type="project" value="InterPro"/>
</dbReference>
<dbReference type="GO" id="GO:0004521">
    <property type="term" value="F:RNA endonuclease activity"/>
    <property type="evidence" value="ECO:0007669"/>
    <property type="project" value="InterPro"/>
</dbReference>
<evidence type="ECO:0000256" key="1">
    <source>
        <dbReference type="ARBA" id="ARBA00004253"/>
    </source>
</evidence>
<evidence type="ECO:0000256" key="9">
    <source>
        <dbReference type="ARBA" id="ARBA00024017"/>
    </source>
</evidence>
<dbReference type="SMART" id="SM00320">
    <property type="entry name" value="WD40"/>
    <property type="match status" value="6"/>
</dbReference>
<dbReference type="CDD" id="cd00606">
    <property type="entry name" value="fungal_RNase"/>
    <property type="match status" value="1"/>
</dbReference>
<dbReference type="Pfam" id="PF00545">
    <property type="entry name" value="Ribonuclease"/>
    <property type="match status" value="1"/>
</dbReference>
<proteinExistence type="inferred from homology"/>
<evidence type="ECO:0000313" key="13">
    <source>
        <dbReference type="Proteomes" id="UP000053617"/>
    </source>
</evidence>
<comment type="similarity">
    <text evidence="9">Belongs to the WD repeat peroxin-7 family.</text>
</comment>
<dbReference type="SUPFAM" id="SSF50978">
    <property type="entry name" value="WD40 repeat-like"/>
    <property type="match status" value="1"/>
</dbReference>
<dbReference type="InterPro" id="IPR044536">
    <property type="entry name" value="PEX7"/>
</dbReference>
<dbReference type="GO" id="GO:0016558">
    <property type="term" value="P:protein import into peroxisome matrix"/>
    <property type="evidence" value="ECO:0007669"/>
    <property type="project" value="InterPro"/>
</dbReference>
<evidence type="ECO:0000256" key="10">
    <source>
        <dbReference type="ARBA" id="ARBA00032565"/>
    </source>
</evidence>
<evidence type="ECO:0000256" key="3">
    <source>
        <dbReference type="ARBA" id="ARBA00022448"/>
    </source>
</evidence>
<dbReference type="GO" id="GO:0005053">
    <property type="term" value="F:peroxisome matrix targeting signal-2 binding"/>
    <property type="evidence" value="ECO:0007669"/>
    <property type="project" value="InterPro"/>
</dbReference>
<dbReference type="Proteomes" id="UP000053617">
    <property type="component" value="Unassembled WGS sequence"/>
</dbReference>
<evidence type="ECO:0000256" key="7">
    <source>
        <dbReference type="ARBA" id="ARBA00022927"/>
    </source>
</evidence>
<dbReference type="Gene3D" id="2.130.10.10">
    <property type="entry name" value="YVTN repeat-like/Quinoprotein amine dehydrogenase"/>
    <property type="match status" value="1"/>
</dbReference>
<keyword evidence="8" id="KW-0576">Peroxisome</keyword>
<name>A0A0D2IBI7_9EURO</name>
<feature type="repeat" description="WD" evidence="11">
    <location>
        <begin position="250"/>
        <end position="282"/>
    </location>
</feature>
<sequence>MLEFQTQGFQGYAVKYSPFFDNRIAVAASANYGLVGNGRLYLLELTPQGIQLLKSYPTQDALYDVTHSEAHSFHLLTSSGDGSLRLYDTSLTPEFPIATFQEHSREAFSCSWNLTSKATFSSSSWDGTVKIWNPERQQSLLTLPTHSCTYSTQWSPHTDGVLSAVCSDSHLRVWDLRTPASASNHLTLQIPIHSAPLSAGMGKIQPTFPPAEALTHDWNKYRGTVVATAGVDRIIRTFDIRQPKGPLQMLQGHGYAVRKVAWSPHLPDLLLSASYDMTCRVWTDGGDQGARARELGRMGRHTEFVTGVDWCLFGSEGWAASCGWDERLCVWDVLFAISFILTPALSLPSPWGNRDLTNLFQRQSCAETCGTVCYYQSTIDDAVDEGYQLYLDGETEGANDYPHVYNNYEGFDFPVSGPYYEFPIMNDFQEYDGGDPGPDRVVFNTDGQLAGVITHTGASGNDFVECDG</sequence>
<keyword evidence="13" id="KW-1185">Reference proteome</keyword>
<dbReference type="SUPFAM" id="SSF53933">
    <property type="entry name" value="Microbial ribonucleases"/>
    <property type="match status" value="1"/>
</dbReference>
<dbReference type="InterPro" id="IPR000026">
    <property type="entry name" value="N1-like"/>
</dbReference>
<dbReference type="Gene3D" id="3.10.450.30">
    <property type="entry name" value="Microbial ribonucleases"/>
    <property type="match status" value="1"/>
</dbReference>
<keyword evidence="11" id="KW-0853">WD repeat</keyword>
<dbReference type="STRING" id="1442369.A0A0D2IBI7"/>
<keyword evidence="6" id="KW-0378">Hydrolase</keyword>
<accession>A0A0D2IBI7</accession>
<keyword evidence="3" id="KW-0813">Transport</keyword>
<evidence type="ECO:0000256" key="5">
    <source>
        <dbReference type="ARBA" id="ARBA00022722"/>
    </source>
</evidence>
<dbReference type="GO" id="GO:0005782">
    <property type="term" value="C:peroxisomal matrix"/>
    <property type="evidence" value="ECO:0007669"/>
    <property type="project" value="UniProtKB-SubCell"/>
</dbReference>
<dbReference type="InterPro" id="IPR036322">
    <property type="entry name" value="WD40_repeat_dom_sf"/>
</dbReference>
<dbReference type="AlphaFoldDB" id="A0A0D2IBI7"/>
<reference evidence="12 13" key="1">
    <citation type="submission" date="2015-01" db="EMBL/GenBank/DDBJ databases">
        <title>The Genome Sequence of Rhinocladiella mackenzie CBS 650.93.</title>
        <authorList>
            <consortium name="The Broad Institute Genomics Platform"/>
            <person name="Cuomo C."/>
            <person name="de Hoog S."/>
            <person name="Gorbushina A."/>
            <person name="Stielow B."/>
            <person name="Teixiera M."/>
            <person name="Abouelleil A."/>
            <person name="Chapman S.B."/>
            <person name="Priest M."/>
            <person name="Young S.K."/>
            <person name="Wortman J."/>
            <person name="Nusbaum C."/>
            <person name="Birren B."/>
        </authorList>
    </citation>
    <scope>NUCLEOTIDE SEQUENCE [LARGE SCALE GENOMIC DNA]</scope>
    <source>
        <strain evidence="12 13">CBS 650.93</strain>
    </source>
</reference>
<dbReference type="GO" id="GO:0005829">
    <property type="term" value="C:cytosol"/>
    <property type="evidence" value="ECO:0007669"/>
    <property type="project" value="UniProtKB-SubCell"/>
</dbReference>
<keyword evidence="4" id="KW-0963">Cytoplasm</keyword>
<dbReference type="PANTHER" id="PTHR46027">
    <property type="entry name" value="PEROXISOMAL TARGETING SIGNAL 2 RECEPTOR"/>
    <property type="match status" value="1"/>
</dbReference>
<dbReference type="VEuPathDB" id="FungiDB:Z518_06736"/>
<evidence type="ECO:0000256" key="2">
    <source>
        <dbReference type="ARBA" id="ARBA00004514"/>
    </source>
</evidence>
<dbReference type="InterPro" id="IPR016191">
    <property type="entry name" value="Ribonuclease/ribotoxin"/>
</dbReference>
<evidence type="ECO:0000256" key="8">
    <source>
        <dbReference type="ARBA" id="ARBA00023140"/>
    </source>
</evidence>
<dbReference type="RefSeq" id="XP_013270320.1">
    <property type="nucleotide sequence ID" value="XM_013414866.1"/>
</dbReference>
<dbReference type="HOGENOM" id="CLU_046581_1_0_1"/>
<comment type="subcellular location">
    <subcellularLocation>
        <location evidence="2">Cytoplasm</location>
        <location evidence="2">Cytosol</location>
    </subcellularLocation>
    <subcellularLocation>
        <location evidence="1">Peroxisome matrix</location>
    </subcellularLocation>
</comment>
<keyword evidence="7" id="KW-0653">Protein transport</keyword>
<evidence type="ECO:0000256" key="4">
    <source>
        <dbReference type="ARBA" id="ARBA00022490"/>
    </source>
</evidence>
<dbReference type="InterPro" id="IPR015943">
    <property type="entry name" value="WD40/YVTN_repeat-like_dom_sf"/>
</dbReference>
<keyword evidence="5" id="KW-0540">Nuclease</keyword>
<evidence type="ECO:0000256" key="11">
    <source>
        <dbReference type="PROSITE-ProRule" id="PRU00221"/>
    </source>
</evidence>
<dbReference type="Pfam" id="PF00400">
    <property type="entry name" value="WD40"/>
    <property type="match status" value="4"/>
</dbReference>
<evidence type="ECO:0000256" key="6">
    <source>
        <dbReference type="ARBA" id="ARBA00022801"/>
    </source>
</evidence>
<feature type="repeat" description="WD" evidence="11">
    <location>
        <begin position="100"/>
        <end position="142"/>
    </location>
</feature>
<dbReference type="OrthoDB" id="273771at2759"/>
<evidence type="ECO:0000313" key="12">
    <source>
        <dbReference type="EMBL" id="KIX03184.1"/>
    </source>
</evidence>
<dbReference type="InterPro" id="IPR001680">
    <property type="entry name" value="WD40_rpt"/>
</dbReference>
<dbReference type="GeneID" id="25294807"/>
<protein>
    <recommendedName>
        <fullName evidence="10">Peroxin-7</fullName>
    </recommendedName>
</protein>
<dbReference type="PANTHER" id="PTHR46027:SF1">
    <property type="entry name" value="PEROXISOMAL TARGETING SIGNAL 2 RECEPTOR"/>
    <property type="match status" value="1"/>
</dbReference>
<dbReference type="PROSITE" id="PS50294">
    <property type="entry name" value="WD_REPEATS_REGION"/>
    <property type="match status" value="1"/>
</dbReference>
<dbReference type="GO" id="GO:0016787">
    <property type="term" value="F:hydrolase activity"/>
    <property type="evidence" value="ECO:0007669"/>
    <property type="project" value="UniProtKB-KW"/>
</dbReference>
<organism evidence="12 13">
    <name type="scientific">Rhinocladiella mackenziei CBS 650.93</name>
    <dbReference type="NCBI Taxonomy" id="1442369"/>
    <lineage>
        <taxon>Eukaryota</taxon>
        <taxon>Fungi</taxon>
        <taxon>Dikarya</taxon>
        <taxon>Ascomycota</taxon>
        <taxon>Pezizomycotina</taxon>
        <taxon>Eurotiomycetes</taxon>
        <taxon>Chaetothyriomycetidae</taxon>
        <taxon>Chaetothyriales</taxon>
        <taxon>Herpotrichiellaceae</taxon>
        <taxon>Rhinocladiella</taxon>
    </lineage>
</organism>
<gene>
    <name evidence="12" type="ORF">Z518_06736</name>
</gene>